<dbReference type="AlphaFoldDB" id="Q23CI9"/>
<keyword evidence="2" id="KW-1185">Reference proteome</keyword>
<dbReference type="KEGG" id="tet:TTHERM_00856710"/>
<organism evidence="1 2">
    <name type="scientific">Tetrahymena thermophila (strain SB210)</name>
    <dbReference type="NCBI Taxonomy" id="312017"/>
    <lineage>
        <taxon>Eukaryota</taxon>
        <taxon>Sar</taxon>
        <taxon>Alveolata</taxon>
        <taxon>Ciliophora</taxon>
        <taxon>Intramacronucleata</taxon>
        <taxon>Oligohymenophorea</taxon>
        <taxon>Hymenostomatida</taxon>
        <taxon>Tetrahymenina</taxon>
        <taxon>Tetrahymenidae</taxon>
        <taxon>Tetrahymena</taxon>
    </lineage>
</organism>
<dbReference type="EMBL" id="GG662716">
    <property type="protein sequence ID" value="EAR94291.2"/>
    <property type="molecule type" value="Genomic_DNA"/>
</dbReference>
<accession>Q23CI9</accession>
<evidence type="ECO:0000313" key="2">
    <source>
        <dbReference type="Proteomes" id="UP000009168"/>
    </source>
</evidence>
<dbReference type="InParanoid" id="Q23CI9"/>
<gene>
    <name evidence="1" type="ORF">TTHERM_00856710</name>
</gene>
<sequence>MKQKLKNAQSGARTHDLWLIRPKLQPTELSELFFQRNKNAQSGARTHDLWLIRPKLQPTELSELYIQLKCKRKNAQSGARTHDLWLIRPKLQPTELSERFVWVQNLIQLILIEKQLFLTQIQQKYQINYLVCFSKLTKKQIKL</sequence>
<evidence type="ECO:0000313" key="1">
    <source>
        <dbReference type="EMBL" id="EAR94291.2"/>
    </source>
</evidence>
<dbReference type="Proteomes" id="UP000009168">
    <property type="component" value="Unassembled WGS sequence"/>
</dbReference>
<proteinExistence type="predicted"/>
<reference evidence="2" key="1">
    <citation type="journal article" date="2006" name="PLoS Biol.">
        <title>Macronuclear genome sequence of the ciliate Tetrahymena thermophila, a model eukaryote.</title>
        <authorList>
            <person name="Eisen J.A."/>
            <person name="Coyne R.S."/>
            <person name="Wu M."/>
            <person name="Wu D."/>
            <person name="Thiagarajan M."/>
            <person name="Wortman J.R."/>
            <person name="Badger J.H."/>
            <person name="Ren Q."/>
            <person name="Amedeo P."/>
            <person name="Jones K.M."/>
            <person name="Tallon L.J."/>
            <person name="Delcher A.L."/>
            <person name="Salzberg S.L."/>
            <person name="Silva J.C."/>
            <person name="Haas B.J."/>
            <person name="Majoros W.H."/>
            <person name="Farzad M."/>
            <person name="Carlton J.M."/>
            <person name="Smith R.K. Jr."/>
            <person name="Garg J."/>
            <person name="Pearlman R.E."/>
            <person name="Karrer K.M."/>
            <person name="Sun L."/>
            <person name="Manning G."/>
            <person name="Elde N.C."/>
            <person name="Turkewitz A.P."/>
            <person name="Asai D.J."/>
            <person name="Wilkes D.E."/>
            <person name="Wang Y."/>
            <person name="Cai H."/>
            <person name="Collins K."/>
            <person name="Stewart B.A."/>
            <person name="Lee S.R."/>
            <person name="Wilamowska K."/>
            <person name="Weinberg Z."/>
            <person name="Ruzzo W.L."/>
            <person name="Wloga D."/>
            <person name="Gaertig J."/>
            <person name="Frankel J."/>
            <person name="Tsao C.-C."/>
            <person name="Gorovsky M.A."/>
            <person name="Keeling P.J."/>
            <person name="Waller R.F."/>
            <person name="Patron N.J."/>
            <person name="Cherry J.M."/>
            <person name="Stover N.A."/>
            <person name="Krieger C.J."/>
            <person name="del Toro C."/>
            <person name="Ryder H.F."/>
            <person name="Williamson S.C."/>
            <person name="Barbeau R.A."/>
            <person name="Hamilton E.P."/>
            <person name="Orias E."/>
        </authorList>
    </citation>
    <scope>NUCLEOTIDE SEQUENCE [LARGE SCALE GENOMIC DNA]</scope>
    <source>
        <strain evidence="2">SB210</strain>
    </source>
</reference>
<dbReference type="GeneID" id="7842918"/>
<protein>
    <submittedName>
        <fullName evidence="1">Uncharacterized protein</fullName>
    </submittedName>
</protein>
<dbReference type="HOGENOM" id="CLU_2150905_0_0_1"/>
<dbReference type="RefSeq" id="XP_001014536.2">
    <property type="nucleotide sequence ID" value="XM_001014536.2"/>
</dbReference>
<name>Q23CI9_TETTS</name>